<keyword evidence="8" id="KW-1185">Reference proteome</keyword>
<feature type="transmembrane region" description="Helical" evidence="5">
    <location>
        <begin position="42"/>
        <end position="61"/>
    </location>
</feature>
<evidence type="ECO:0000256" key="5">
    <source>
        <dbReference type="SAM" id="Phobius"/>
    </source>
</evidence>
<feature type="domain" description="O-antigen ligase-related" evidence="6">
    <location>
        <begin position="185"/>
        <end position="320"/>
    </location>
</feature>
<dbReference type="PANTHER" id="PTHR37422:SF23">
    <property type="entry name" value="TEICHURONIC ACID BIOSYNTHESIS PROTEIN TUAE"/>
    <property type="match status" value="1"/>
</dbReference>
<feature type="transmembrane region" description="Helical" evidence="5">
    <location>
        <begin position="16"/>
        <end position="35"/>
    </location>
</feature>
<dbReference type="PANTHER" id="PTHR37422">
    <property type="entry name" value="TEICHURONIC ACID BIOSYNTHESIS PROTEIN TUAE"/>
    <property type="match status" value="1"/>
</dbReference>
<keyword evidence="7" id="KW-0436">Ligase</keyword>
<dbReference type="Proteomes" id="UP000284824">
    <property type="component" value="Unassembled WGS sequence"/>
</dbReference>
<reference evidence="7 8" key="1">
    <citation type="submission" date="2019-01" db="EMBL/GenBank/DDBJ databases">
        <title>Sequencing the genomes of 1000 actinobacteria strains.</title>
        <authorList>
            <person name="Klenk H.-P."/>
        </authorList>
    </citation>
    <scope>NUCLEOTIDE SEQUENCE [LARGE SCALE GENOMIC DNA]</scope>
    <source>
        <strain evidence="7 8">DSM 43925</strain>
    </source>
</reference>
<dbReference type="InterPro" id="IPR007016">
    <property type="entry name" value="O-antigen_ligase-rel_domated"/>
</dbReference>
<dbReference type="EMBL" id="SAUN01000001">
    <property type="protein sequence ID" value="RVX44551.1"/>
    <property type="molecule type" value="Genomic_DNA"/>
</dbReference>
<feature type="transmembrane region" description="Helical" evidence="5">
    <location>
        <begin position="217"/>
        <end position="237"/>
    </location>
</feature>
<evidence type="ECO:0000256" key="1">
    <source>
        <dbReference type="ARBA" id="ARBA00004141"/>
    </source>
</evidence>
<evidence type="ECO:0000313" key="8">
    <source>
        <dbReference type="Proteomes" id="UP000284824"/>
    </source>
</evidence>
<protein>
    <submittedName>
        <fullName evidence="7">O-antigen ligase</fullName>
    </submittedName>
</protein>
<feature type="transmembrane region" description="Helical" evidence="5">
    <location>
        <begin position="99"/>
        <end position="117"/>
    </location>
</feature>
<sequence length="432" mass="45779">MIKDLPGITGSRSNSAPYFPMALLVIPIGQLGAAVTGSSSPAFWAAFSLMLFVAAQVAVGARPLRPSHYWVGLLACLLLYSYAFPSVTTFAPPIQSTGLTEMLIGLGVLAAAIASPLQPRKLVNVIALTGGITATYVLIAGDYASGRLEGLGINCNYLGALLAIPCVAAVAMGRRKPAWLIPAGICLVAIFETQSRGAFLATAVGIFIVFVQSRPRLVQVFLTVIAIAVTALLPGTLANFADVLAADRSASELSHNTATRKAVAEFAVRVIAEHPVRGIGYGLFPSYAAESPDFGIYMATHNDYLRLAAESGVISLAAFLALIWLGIRGRRSDDLAILRGLLFTYMTVLVFVNVLTTPIVSVPFWLSLGCLLATRPANETAHASPWPADHPATEEAHEHAFAHGLAGGRRTLTDAHLRKPRHLSSMEIGSRK</sequence>
<comment type="subcellular location">
    <subcellularLocation>
        <location evidence="1">Membrane</location>
        <topology evidence="1">Multi-pass membrane protein</topology>
    </subcellularLocation>
</comment>
<feature type="transmembrane region" description="Helical" evidence="5">
    <location>
        <begin position="123"/>
        <end position="143"/>
    </location>
</feature>
<gene>
    <name evidence="7" type="ORF">EDD27_7293</name>
</gene>
<feature type="transmembrane region" description="Helical" evidence="5">
    <location>
        <begin position="155"/>
        <end position="173"/>
    </location>
</feature>
<keyword evidence="3 5" id="KW-1133">Transmembrane helix</keyword>
<dbReference type="Pfam" id="PF04932">
    <property type="entry name" value="Wzy_C"/>
    <property type="match status" value="1"/>
</dbReference>
<evidence type="ECO:0000256" key="2">
    <source>
        <dbReference type="ARBA" id="ARBA00022692"/>
    </source>
</evidence>
<accession>A0A438MGH4</accession>
<dbReference type="InterPro" id="IPR051533">
    <property type="entry name" value="WaaL-like"/>
</dbReference>
<evidence type="ECO:0000256" key="4">
    <source>
        <dbReference type="ARBA" id="ARBA00023136"/>
    </source>
</evidence>
<feature type="transmembrane region" description="Helical" evidence="5">
    <location>
        <begin position="67"/>
        <end position="87"/>
    </location>
</feature>
<comment type="caution">
    <text evidence="7">The sequence shown here is derived from an EMBL/GenBank/DDBJ whole genome shotgun (WGS) entry which is preliminary data.</text>
</comment>
<evidence type="ECO:0000259" key="6">
    <source>
        <dbReference type="Pfam" id="PF04932"/>
    </source>
</evidence>
<dbReference type="AlphaFoldDB" id="A0A438MGH4"/>
<feature type="transmembrane region" description="Helical" evidence="5">
    <location>
        <begin position="304"/>
        <end position="325"/>
    </location>
</feature>
<feature type="transmembrane region" description="Helical" evidence="5">
    <location>
        <begin position="337"/>
        <end position="366"/>
    </location>
</feature>
<dbReference type="GO" id="GO:0016020">
    <property type="term" value="C:membrane"/>
    <property type="evidence" value="ECO:0007669"/>
    <property type="project" value="UniProtKB-SubCell"/>
</dbReference>
<keyword evidence="2 5" id="KW-0812">Transmembrane</keyword>
<evidence type="ECO:0000313" key="7">
    <source>
        <dbReference type="EMBL" id="RVX44551.1"/>
    </source>
</evidence>
<evidence type="ECO:0000256" key="3">
    <source>
        <dbReference type="ARBA" id="ARBA00022989"/>
    </source>
</evidence>
<organism evidence="7 8">
    <name type="scientific">Nonomuraea polychroma</name>
    <dbReference type="NCBI Taxonomy" id="46176"/>
    <lineage>
        <taxon>Bacteria</taxon>
        <taxon>Bacillati</taxon>
        <taxon>Actinomycetota</taxon>
        <taxon>Actinomycetes</taxon>
        <taxon>Streptosporangiales</taxon>
        <taxon>Streptosporangiaceae</taxon>
        <taxon>Nonomuraea</taxon>
    </lineage>
</organism>
<name>A0A438MGH4_9ACTN</name>
<dbReference type="GO" id="GO:0016874">
    <property type="term" value="F:ligase activity"/>
    <property type="evidence" value="ECO:0007669"/>
    <property type="project" value="UniProtKB-KW"/>
</dbReference>
<feature type="transmembrane region" description="Helical" evidence="5">
    <location>
        <begin position="179"/>
        <end position="210"/>
    </location>
</feature>
<proteinExistence type="predicted"/>
<keyword evidence="4 5" id="KW-0472">Membrane</keyword>